<protein>
    <submittedName>
        <fullName evidence="1">Uncharacterized protein</fullName>
    </submittedName>
</protein>
<name>A0A4Y2FH84_ARAVE</name>
<dbReference type="AlphaFoldDB" id="A0A4Y2FH84"/>
<keyword evidence="2" id="KW-1185">Reference proteome</keyword>
<accession>A0A4Y2FH84</accession>
<sequence length="100" mass="11539">MQIFAPILSASEDICIDEEHLAPWRAKNLKLLLIVITFCYRWNSRIILYRAWKISIVQRNIHSQHRNMEISSSNLLASVDRSANVVSTSHSPRASRCYSP</sequence>
<comment type="caution">
    <text evidence="1">The sequence shown here is derived from an EMBL/GenBank/DDBJ whole genome shotgun (WGS) entry which is preliminary data.</text>
</comment>
<evidence type="ECO:0000313" key="1">
    <source>
        <dbReference type="EMBL" id="GBM39709.1"/>
    </source>
</evidence>
<reference evidence="1 2" key="1">
    <citation type="journal article" date="2019" name="Sci. Rep.">
        <title>Orb-weaving spider Araneus ventricosus genome elucidates the spidroin gene catalogue.</title>
        <authorList>
            <person name="Kono N."/>
            <person name="Nakamura H."/>
            <person name="Ohtoshi R."/>
            <person name="Moran D.A.P."/>
            <person name="Shinohara A."/>
            <person name="Yoshida Y."/>
            <person name="Fujiwara M."/>
            <person name="Mori M."/>
            <person name="Tomita M."/>
            <person name="Arakawa K."/>
        </authorList>
    </citation>
    <scope>NUCLEOTIDE SEQUENCE [LARGE SCALE GENOMIC DNA]</scope>
</reference>
<evidence type="ECO:0000313" key="2">
    <source>
        <dbReference type="Proteomes" id="UP000499080"/>
    </source>
</evidence>
<dbReference type="Proteomes" id="UP000499080">
    <property type="component" value="Unassembled WGS sequence"/>
</dbReference>
<organism evidence="1 2">
    <name type="scientific">Araneus ventricosus</name>
    <name type="common">Orbweaver spider</name>
    <name type="synonym">Epeira ventricosa</name>
    <dbReference type="NCBI Taxonomy" id="182803"/>
    <lineage>
        <taxon>Eukaryota</taxon>
        <taxon>Metazoa</taxon>
        <taxon>Ecdysozoa</taxon>
        <taxon>Arthropoda</taxon>
        <taxon>Chelicerata</taxon>
        <taxon>Arachnida</taxon>
        <taxon>Araneae</taxon>
        <taxon>Araneomorphae</taxon>
        <taxon>Entelegynae</taxon>
        <taxon>Araneoidea</taxon>
        <taxon>Araneidae</taxon>
        <taxon>Araneus</taxon>
    </lineage>
</organism>
<dbReference type="EMBL" id="BGPR01000905">
    <property type="protein sequence ID" value="GBM39709.1"/>
    <property type="molecule type" value="Genomic_DNA"/>
</dbReference>
<proteinExistence type="predicted"/>
<gene>
    <name evidence="1" type="ORF">AVEN_47515_1</name>
</gene>